<accession>A0A3N0XVA9</accession>
<keyword evidence="1" id="KW-0863">Zinc-finger</keyword>
<dbReference type="OrthoDB" id="10072397at2759"/>
<evidence type="ECO:0000256" key="4">
    <source>
        <dbReference type="SAM" id="MobiDB-lite"/>
    </source>
</evidence>
<keyword evidence="1" id="KW-0479">Metal-binding</keyword>
<dbReference type="InterPro" id="IPR051745">
    <property type="entry name" value="Intracell_Transport_Effector"/>
</dbReference>
<gene>
    <name evidence="6" type="ORF">DPX16_13887</name>
</gene>
<dbReference type="AlphaFoldDB" id="A0A3N0XVA9"/>
<dbReference type="Pfam" id="PF04698">
    <property type="entry name" value="Rab_eff_C"/>
    <property type="match status" value="1"/>
</dbReference>
<evidence type="ECO:0000256" key="1">
    <source>
        <dbReference type="ARBA" id="ARBA00022771"/>
    </source>
</evidence>
<proteinExistence type="predicted"/>
<dbReference type="PANTHER" id="PTHR14555:SF6">
    <property type="entry name" value="RAB EFFECTOR MYRIP"/>
    <property type="match status" value="1"/>
</dbReference>
<feature type="region of interest" description="Disordered" evidence="4">
    <location>
        <begin position="147"/>
        <end position="177"/>
    </location>
</feature>
<sequence>MEQKYSAASLCSITTEVLKVLNATEELLGEAEGKVHDPSPAGTPMSSGPGTRKLDQHLTKMEENVYLAAGAVYSLEGALSDLEDCARSISSSTTETELAFLEDQVATAAAQVQQSELQISDIEARISALKTAGLNVSACTRFSKYKSKPMSQTLDSSRHQRRKLPAPPLRSMSGDFPCLPELRGVQKGMKSHGSRRIYGQKGTARRAVRARGPFLNALSHSGSHAPVRGALIRRDDIKNERHRHSLVPANSEEVIERIQFSHNSQRAHLRAL</sequence>
<feature type="region of interest" description="Disordered" evidence="4">
    <location>
        <begin position="30"/>
        <end position="52"/>
    </location>
</feature>
<dbReference type="Proteomes" id="UP000281406">
    <property type="component" value="Unassembled WGS sequence"/>
</dbReference>
<dbReference type="GO" id="GO:0008270">
    <property type="term" value="F:zinc ion binding"/>
    <property type="evidence" value="ECO:0007669"/>
    <property type="project" value="UniProtKB-KW"/>
</dbReference>
<protein>
    <submittedName>
        <fullName evidence="6">Rab effector MyRIP</fullName>
    </submittedName>
</protein>
<feature type="coiled-coil region" evidence="3">
    <location>
        <begin position="98"/>
        <end position="132"/>
    </location>
</feature>
<evidence type="ECO:0000259" key="5">
    <source>
        <dbReference type="Pfam" id="PF04698"/>
    </source>
</evidence>
<evidence type="ECO:0000256" key="2">
    <source>
        <dbReference type="ARBA" id="ARBA00022833"/>
    </source>
</evidence>
<dbReference type="GO" id="GO:0030864">
    <property type="term" value="C:cortical actin cytoskeleton"/>
    <property type="evidence" value="ECO:0007669"/>
    <property type="project" value="TreeGrafter"/>
</dbReference>
<dbReference type="InterPro" id="IPR006788">
    <property type="entry name" value="Myrip/Melanophilin"/>
</dbReference>
<keyword evidence="3" id="KW-0175">Coiled coil</keyword>
<evidence type="ECO:0000313" key="7">
    <source>
        <dbReference type="Proteomes" id="UP000281406"/>
    </source>
</evidence>
<feature type="domain" description="Rab effector MyRIP/Melanophilin" evidence="5">
    <location>
        <begin position="2"/>
        <end position="174"/>
    </location>
</feature>
<dbReference type="PANTHER" id="PTHR14555">
    <property type="entry name" value="MYELIN-ASSOCIATED OLIGODENDROCYTIC BASIC PROTEIN MOBP -RELATED"/>
    <property type="match status" value="1"/>
</dbReference>
<organism evidence="6 7">
    <name type="scientific">Anabarilius grahami</name>
    <name type="common">Kanglang fish</name>
    <name type="synonym">Barilius grahami</name>
    <dbReference type="NCBI Taxonomy" id="495550"/>
    <lineage>
        <taxon>Eukaryota</taxon>
        <taxon>Metazoa</taxon>
        <taxon>Chordata</taxon>
        <taxon>Craniata</taxon>
        <taxon>Vertebrata</taxon>
        <taxon>Euteleostomi</taxon>
        <taxon>Actinopterygii</taxon>
        <taxon>Neopterygii</taxon>
        <taxon>Teleostei</taxon>
        <taxon>Ostariophysi</taxon>
        <taxon>Cypriniformes</taxon>
        <taxon>Xenocyprididae</taxon>
        <taxon>Xenocypridinae</taxon>
        <taxon>Xenocypridinae incertae sedis</taxon>
        <taxon>Anabarilius</taxon>
    </lineage>
</organism>
<evidence type="ECO:0000313" key="6">
    <source>
        <dbReference type="EMBL" id="ROJ70166.1"/>
    </source>
</evidence>
<dbReference type="GO" id="GO:0017022">
    <property type="term" value="F:myosin binding"/>
    <property type="evidence" value="ECO:0007669"/>
    <property type="project" value="TreeGrafter"/>
</dbReference>
<dbReference type="EMBL" id="RJVU01059636">
    <property type="protein sequence ID" value="ROJ70166.1"/>
    <property type="molecule type" value="Genomic_DNA"/>
</dbReference>
<comment type="caution">
    <text evidence="6">The sequence shown here is derived from an EMBL/GenBank/DDBJ whole genome shotgun (WGS) entry which is preliminary data.</text>
</comment>
<reference evidence="6 7" key="1">
    <citation type="submission" date="2018-10" db="EMBL/GenBank/DDBJ databases">
        <title>Genome assembly for a Yunnan-Guizhou Plateau 3E fish, Anabarilius grahami (Regan), and its evolutionary and genetic applications.</title>
        <authorList>
            <person name="Jiang W."/>
        </authorList>
    </citation>
    <scope>NUCLEOTIDE SEQUENCE [LARGE SCALE GENOMIC DNA]</scope>
    <source>
        <strain evidence="6">AG-KIZ</strain>
        <tissue evidence="6">Muscle</tissue>
    </source>
</reference>
<keyword evidence="2" id="KW-0862">Zinc</keyword>
<dbReference type="GO" id="GO:0003779">
    <property type="term" value="F:actin binding"/>
    <property type="evidence" value="ECO:0007669"/>
    <property type="project" value="TreeGrafter"/>
</dbReference>
<keyword evidence="7" id="KW-1185">Reference proteome</keyword>
<evidence type="ECO:0000256" key="3">
    <source>
        <dbReference type="SAM" id="Coils"/>
    </source>
</evidence>
<name>A0A3N0XVA9_ANAGA</name>